<gene>
    <name evidence="1" type="ordered locus">swp_2432</name>
</gene>
<reference evidence="1 2" key="1">
    <citation type="journal article" date="2008" name="PLoS ONE">
        <title>Environmental adaptation: genomic analysis of the piezotolerant and psychrotolerant deep-sea iron reducing bacterium Shewanella piezotolerans WP3.</title>
        <authorList>
            <person name="Wang F."/>
            <person name="Wang J."/>
            <person name="Jian H."/>
            <person name="Zhang B."/>
            <person name="Li S."/>
            <person name="Wang F."/>
            <person name="Zeng X."/>
            <person name="Gao L."/>
            <person name="Bartlett D.H."/>
            <person name="Yu J."/>
            <person name="Hu S."/>
            <person name="Xiao X."/>
        </authorList>
    </citation>
    <scope>NUCLEOTIDE SEQUENCE [LARGE SCALE GENOMIC DNA]</scope>
    <source>
        <strain evidence="2">WP3 / JCM 13877</strain>
    </source>
</reference>
<organism evidence="1 2">
    <name type="scientific">Shewanella piezotolerans (strain WP3 / JCM 13877)</name>
    <dbReference type="NCBI Taxonomy" id="225849"/>
    <lineage>
        <taxon>Bacteria</taxon>
        <taxon>Pseudomonadati</taxon>
        <taxon>Pseudomonadota</taxon>
        <taxon>Gammaproteobacteria</taxon>
        <taxon>Alteromonadales</taxon>
        <taxon>Shewanellaceae</taxon>
        <taxon>Shewanella</taxon>
    </lineage>
</organism>
<dbReference type="AlphaFoldDB" id="B8CMB8"/>
<dbReference type="STRING" id="225849.swp_2432"/>
<evidence type="ECO:0000313" key="1">
    <source>
        <dbReference type="EMBL" id="ACJ29175.1"/>
    </source>
</evidence>
<dbReference type="EMBL" id="CP000472">
    <property type="protein sequence ID" value="ACJ29175.1"/>
    <property type="molecule type" value="Genomic_DNA"/>
</dbReference>
<name>B8CMB8_SHEPW</name>
<dbReference type="HOGENOM" id="CLU_3221990_0_0_6"/>
<protein>
    <submittedName>
        <fullName evidence="1">Transcriptional regulator</fullName>
    </submittedName>
</protein>
<dbReference type="KEGG" id="swp:swp_2432"/>
<accession>B8CMB8</accession>
<dbReference type="eggNOG" id="COG1733">
    <property type="taxonomic scope" value="Bacteria"/>
</dbReference>
<evidence type="ECO:0000313" key="2">
    <source>
        <dbReference type="Proteomes" id="UP000000753"/>
    </source>
</evidence>
<proteinExistence type="predicted"/>
<keyword evidence="2" id="KW-1185">Reference proteome</keyword>
<sequence>MANGSFQGESCDRPIAVTYEITKFGRTALDILEKLKSWTEDNHF</sequence>
<dbReference type="Proteomes" id="UP000000753">
    <property type="component" value="Chromosome"/>
</dbReference>